<proteinExistence type="inferred from homology"/>
<name>A0ABT2QN59_9STAP</name>
<dbReference type="InterPro" id="IPR050763">
    <property type="entry name" value="ABC_transporter_ATP-binding"/>
</dbReference>
<dbReference type="NCBIfam" id="NF047568">
    <property type="entry name" value="PSM_export_PmtC"/>
    <property type="match status" value="1"/>
</dbReference>
<keyword evidence="7" id="KW-1185">Reference proteome</keyword>
<keyword evidence="4 6" id="KW-0067">ATP-binding</keyword>
<dbReference type="Proteomes" id="UP001209553">
    <property type="component" value="Unassembled WGS sequence"/>
</dbReference>
<dbReference type="RefSeq" id="WP_262854150.1">
    <property type="nucleotide sequence ID" value="NZ_JAOPKZ010000002.1"/>
</dbReference>
<accession>A0ABT2QN59</accession>
<evidence type="ECO:0000256" key="1">
    <source>
        <dbReference type="ARBA" id="ARBA00005417"/>
    </source>
</evidence>
<dbReference type="InterPro" id="IPR027417">
    <property type="entry name" value="P-loop_NTPase"/>
</dbReference>
<dbReference type="SMART" id="SM00382">
    <property type="entry name" value="AAA"/>
    <property type="match status" value="1"/>
</dbReference>
<dbReference type="EMBL" id="JAOPKZ010000002">
    <property type="protein sequence ID" value="MCU5745413.1"/>
    <property type="molecule type" value="Genomic_DNA"/>
</dbReference>
<evidence type="ECO:0000256" key="2">
    <source>
        <dbReference type="ARBA" id="ARBA00022448"/>
    </source>
</evidence>
<evidence type="ECO:0000259" key="5">
    <source>
        <dbReference type="PROSITE" id="PS50893"/>
    </source>
</evidence>
<comment type="similarity">
    <text evidence="1">Belongs to the ABC transporter superfamily.</text>
</comment>
<keyword evidence="3" id="KW-0547">Nucleotide-binding</keyword>
<feature type="domain" description="ABC transporter" evidence="5">
    <location>
        <begin position="1"/>
        <end position="220"/>
    </location>
</feature>
<dbReference type="SUPFAM" id="SSF52540">
    <property type="entry name" value="P-loop containing nucleoside triphosphate hydrolases"/>
    <property type="match status" value="1"/>
</dbReference>
<dbReference type="InterPro" id="IPR003593">
    <property type="entry name" value="AAA+_ATPase"/>
</dbReference>
<comment type="caution">
    <text evidence="6">The sequence shown here is derived from an EMBL/GenBank/DDBJ whole genome shotgun (WGS) entry which is preliminary data.</text>
</comment>
<keyword evidence="2" id="KW-0813">Transport</keyword>
<dbReference type="InterPro" id="IPR003439">
    <property type="entry name" value="ABC_transporter-like_ATP-bd"/>
</dbReference>
<dbReference type="GO" id="GO:0005524">
    <property type="term" value="F:ATP binding"/>
    <property type="evidence" value="ECO:0007669"/>
    <property type="project" value="UniProtKB-KW"/>
</dbReference>
<dbReference type="Gene3D" id="3.40.50.300">
    <property type="entry name" value="P-loop containing nucleotide triphosphate hydrolases"/>
    <property type="match status" value="1"/>
</dbReference>
<organism evidence="6 7">
    <name type="scientific">Staphylococcus marylandisciuri</name>
    <dbReference type="NCBI Taxonomy" id="2981529"/>
    <lineage>
        <taxon>Bacteria</taxon>
        <taxon>Bacillati</taxon>
        <taxon>Bacillota</taxon>
        <taxon>Bacilli</taxon>
        <taxon>Bacillales</taxon>
        <taxon>Staphylococcaceae</taxon>
        <taxon>Staphylococcus</taxon>
    </lineage>
</organism>
<evidence type="ECO:0000313" key="7">
    <source>
        <dbReference type="Proteomes" id="UP001209553"/>
    </source>
</evidence>
<evidence type="ECO:0000256" key="3">
    <source>
        <dbReference type="ARBA" id="ARBA00022741"/>
    </source>
</evidence>
<dbReference type="PROSITE" id="PS50893">
    <property type="entry name" value="ABC_TRANSPORTER_2"/>
    <property type="match status" value="1"/>
</dbReference>
<dbReference type="PANTHER" id="PTHR42711">
    <property type="entry name" value="ABC TRANSPORTER ATP-BINDING PROTEIN"/>
    <property type="match status" value="1"/>
</dbReference>
<sequence>MELKHVTKKFDQNTVLNDISFSFNQSHIVGLIGKNGAGKTTLMKVMNGNITDYSGTVQYDDDERLGYLIEQPKFYRNKTGLYNLKFFSRLLGEGFDSSFTEKIIERFDMKGFINKKTGKYSMGMKQRLAIAISLMSKPNYLILDEPTNGMDPDSSIDILTTLKEFAQDYNIKILISSHKLEDIELICDRAIFLKNSNIVADKELTESGKVEGYTMLQLKKADFTKAQDLLKDEMSIHTVIDAEHALYLDLQQDLSNMLEKLAQHHIYPMMIDNRYKSLRDTYFSLNKEER</sequence>
<evidence type="ECO:0000256" key="4">
    <source>
        <dbReference type="ARBA" id="ARBA00022840"/>
    </source>
</evidence>
<reference evidence="6 7" key="1">
    <citation type="journal article" date="2023" name="Int. J. Syst. Evol. Microbiol.">
        <title>Streptococcus sciuri sp. nov., Staphylococcus marylandisciuri sp. nov. and Staphylococcus americanisciuri sp. nov., isolated from faeces of eastern grey squirrel (Sciurus carolinensis).</title>
        <authorList>
            <person name="Volokhov D.V."/>
            <person name="Zagorodnyaya T.A."/>
            <person name="Furtak V.A."/>
            <person name="Nattanmai G."/>
            <person name="Randall L."/>
            <person name="Jose S."/>
            <person name="Gao Y."/>
            <person name="Eisenberg T."/>
            <person name="Delmonte P."/>
            <person name="Blom J."/>
            <person name="Mitchell K.K."/>
        </authorList>
    </citation>
    <scope>NUCLEOTIDE SEQUENCE [LARGE SCALE GENOMIC DNA]</scope>
    <source>
        <strain evidence="6 7">SQ8-PEA</strain>
    </source>
</reference>
<protein>
    <submittedName>
        <fullName evidence="6">ABC transporter ATP-binding protein</fullName>
    </submittedName>
</protein>
<evidence type="ECO:0000313" key="6">
    <source>
        <dbReference type="EMBL" id="MCU5745413.1"/>
    </source>
</evidence>
<dbReference type="PANTHER" id="PTHR42711:SF5">
    <property type="entry name" value="ABC TRANSPORTER ATP-BINDING PROTEIN NATA"/>
    <property type="match status" value="1"/>
</dbReference>
<dbReference type="CDD" id="cd03230">
    <property type="entry name" value="ABC_DR_subfamily_A"/>
    <property type="match status" value="1"/>
</dbReference>
<gene>
    <name evidence="6" type="ORF">N9R04_01590</name>
</gene>
<dbReference type="Pfam" id="PF00005">
    <property type="entry name" value="ABC_tran"/>
    <property type="match status" value="1"/>
</dbReference>